<sequence length="1380" mass="155659">MINTSSTMNSTQKSQNTQFPLPKMEVAASQIDKALAEDACAPKLIDLMNINAETGPTYTGFVDSDYPVLSNNDMHNMALGDLVQIKNVSSNPLPPGISDHFSQAQYQCTMGLFPEINRAWLIADSDLYIWTYETNIDMAYFDGISQTILCVGLVKPKPGVLHEFIKYLLVVATATDIIVLGVTFTEAKYGVEEEMHLIPDPVFSISTDGNTITTITAANNGRIFFGTKEGSLFEITYQTASGWFGKRCKIVNLSTSRLSFLVPSFINAALGEEDGIFQIVIDKSRNILYTLTEKGAIEVCDLGERGNSFSRIIKLSQKSIVHQVLHTVTTLDSGAFRPIVSIAPIEAYESTNLNLVAITKSGVRFYFTVTGLSYQQPNARPYALTLAHVRLPPGFSANITVRPRDVHIGYYRDRNAILLTTVNHKDVLWCLSSDLFPFSYNLKEAYTTINLDAPALAMAEIRHEDFLHLNPQNEEEPPLVVRQHAEAPKKYVVLTSHSVQVFIKLRPVDMLKQILLDSNGQDTLPLTTFFSIQSEVQACATSLILASLLSEENVEIAELATRAFFLFGGEPQLIQANQQNIHQQNTTLLGSTMFSPQIISTPAPQNQQYHMQRTQSPPGYMFNVTQRPQIGSYVAERPQSPNYMTTGSVMQQQQQQSFVQPFDPSIFINFSHKHNGLYLYLCRILRLIWNRHCVERFCPDGEFALFQSSISVEDCIKLQNNLNALHNFLTLNTDFSGTTNQMAIHNSTLNQTLVRQPVTLQDAQLIERKSLDALKTFLCHCCQIMGLWRILCDHQFHELVACLPDNDQEILQKTTFKELFLFRKDICTVLIQTLVNSYLGDNASVDAISNRLMEVCPHLYKPEDAAFTKASELLKTTRGIQNVDEREEKLLTALQLCKNIAPNVKLPVVCKQFTALKAYKAVIELCAYCARRIDPDNIAKSYFHSEDDDADEDGLKMYHKRMETYREIIVMLETLYCEQDPVQPATYDPDLTNTRSILLDGTEGPKLGESINDIIQTILFYDDEIMHVAVYEWMVSRQMTSDILQIKARSLELYLKKASMQNPNNLVVMNLLWQYYETNSNHALAAKILHNLASRTDINIPLKERLTYLARAIMCMRCDKTGYSVDSGMFLRDLEDKIEVAKVQNLILEDITNFRTQIATADEAISALNSGLYEISQLYENFAEPFNLLECKLAIIDCAGYTDNNNALATSIWQEILANELRKTTTGGADRIKPILQKVKNLARLYGSSDNSFPLSYITSELEMINAKLRGPKGLVPNTFIEVNIDFQRLIEVYSSLLNLSGNLNFWQNEDHEFHLCESTCALVMSFINNHNAFSSIEKRKIVATCQDTMTTLLSNLYTKANSDALVNQVRNIQTKLSRI</sequence>
<dbReference type="PANTHER" id="PTHR10350:SF6">
    <property type="entry name" value="NUCLEAR PORE COMPLEX PROTEIN NUP155"/>
    <property type="match status" value="1"/>
</dbReference>
<dbReference type="Pfam" id="PF03177">
    <property type="entry name" value="Nucleoporin_C"/>
    <property type="match status" value="1"/>
</dbReference>
<evidence type="ECO:0000256" key="5">
    <source>
        <dbReference type="SAM" id="MobiDB-lite"/>
    </source>
</evidence>
<dbReference type="InterPro" id="IPR042533">
    <property type="entry name" value="Nucleoporin_Nup155_C_1"/>
</dbReference>
<dbReference type="OrthoDB" id="338970at2759"/>
<dbReference type="Gene3D" id="1.25.40.440">
    <property type="entry name" value="Nucleoporin, helical domain, central subdomain"/>
    <property type="match status" value="1"/>
</dbReference>
<evidence type="ECO:0000256" key="3">
    <source>
        <dbReference type="ARBA" id="ARBA00022448"/>
    </source>
</evidence>
<organism evidence="8 9">
    <name type="scientific">Ceutorhynchus assimilis</name>
    <name type="common">cabbage seed weevil</name>
    <dbReference type="NCBI Taxonomy" id="467358"/>
    <lineage>
        <taxon>Eukaryota</taxon>
        <taxon>Metazoa</taxon>
        <taxon>Ecdysozoa</taxon>
        <taxon>Arthropoda</taxon>
        <taxon>Hexapoda</taxon>
        <taxon>Insecta</taxon>
        <taxon>Pterygota</taxon>
        <taxon>Neoptera</taxon>
        <taxon>Endopterygota</taxon>
        <taxon>Coleoptera</taxon>
        <taxon>Polyphaga</taxon>
        <taxon>Cucujiformia</taxon>
        <taxon>Curculionidae</taxon>
        <taxon>Ceutorhynchinae</taxon>
        <taxon>Ceutorhynchus</taxon>
    </lineage>
</organism>
<dbReference type="InterPro" id="IPR014908">
    <property type="entry name" value="Nucleoporin_Nup133/Nup155_N"/>
</dbReference>
<feature type="domain" description="Nucleoporin Nup133/Nup155-like N-terminal" evidence="7">
    <location>
        <begin position="88"/>
        <end position="499"/>
    </location>
</feature>
<evidence type="ECO:0000256" key="2">
    <source>
        <dbReference type="ARBA" id="ARBA00007373"/>
    </source>
</evidence>
<gene>
    <name evidence="8" type="ORF">CEUTPL_LOCUS5755</name>
</gene>
<protein>
    <recommendedName>
        <fullName evidence="10">Nuclear pore complex protein Nup155</fullName>
    </recommendedName>
</protein>
<dbReference type="InterPro" id="IPR004870">
    <property type="entry name" value="Nucleoporin_Nup155"/>
</dbReference>
<dbReference type="InterPro" id="IPR007187">
    <property type="entry name" value="Nucleoporin_Nup133/Nup155_C"/>
</dbReference>
<evidence type="ECO:0000259" key="7">
    <source>
        <dbReference type="Pfam" id="PF08801"/>
    </source>
</evidence>
<accession>A0A9N9MHV5</accession>
<evidence type="ECO:0000256" key="1">
    <source>
        <dbReference type="ARBA" id="ARBA00004123"/>
    </source>
</evidence>
<dbReference type="GO" id="GO:0036228">
    <property type="term" value="P:protein localization to nuclear inner membrane"/>
    <property type="evidence" value="ECO:0007669"/>
    <property type="project" value="TreeGrafter"/>
</dbReference>
<keyword evidence="4" id="KW-0539">Nucleus</keyword>
<evidence type="ECO:0000313" key="8">
    <source>
        <dbReference type="EMBL" id="CAG9765140.1"/>
    </source>
</evidence>
<comment type="similarity">
    <text evidence="2">Belongs to the non-repetitive/WGA-negative nucleoporin family.</text>
</comment>
<evidence type="ECO:0000256" key="4">
    <source>
        <dbReference type="ARBA" id="ARBA00023242"/>
    </source>
</evidence>
<dbReference type="EMBL" id="OU892278">
    <property type="protein sequence ID" value="CAG9765140.1"/>
    <property type="molecule type" value="Genomic_DNA"/>
</dbReference>
<dbReference type="Gene3D" id="1.25.40.450">
    <property type="entry name" value="Nucleoporin, helical domain, N-terminal subdomain"/>
    <property type="match status" value="1"/>
</dbReference>
<comment type="subcellular location">
    <subcellularLocation>
        <location evidence="1">Nucleus</location>
    </subcellularLocation>
</comment>
<proteinExistence type="inferred from homology"/>
<dbReference type="InterPro" id="IPR042538">
    <property type="entry name" value="Nucleoporin_Nup155_C_3"/>
</dbReference>
<reference evidence="8" key="1">
    <citation type="submission" date="2022-01" db="EMBL/GenBank/DDBJ databases">
        <authorList>
            <person name="King R."/>
        </authorList>
    </citation>
    <scope>NUCLEOTIDE SEQUENCE</scope>
</reference>
<feature type="compositionally biased region" description="Polar residues" evidence="5">
    <location>
        <begin position="1"/>
        <end position="19"/>
    </location>
</feature>
<dbReference type="GO" id="GO:0044611">
    <property type="term" value="C:nuclear pore inner ring"/>
    <property type="evidence" value="ECO:0007669"/>
    <property type="project" value="TreeGrafter"/>
</dbReference>
<dbReference type="FunFam" id="1.25.40.440:FF:000001">
    <property type="entry name" value="Nuclear pore complex subunit"/>
    <property type="match status" value="1"/>
</dbReference>
<evidence type="ECO:0008006" key="10">
    <source>
        <dbReference type="Google" id="ProtNLM"/>
    </source>
</evidence>
<dbReference type="GO" id="GO:0006405">
    <property type="term" value="P:RNA export from nucleus"/>
    <property type="evidence" value="ECO:0007669"/>
    <property type="project" value="TreeGrafter"/>
</dbReference>
<dbReference type="InterPro" id="IPR042537">
    <property type="entry name" value="Nucleoporin_Nup155_C_2"/>
</dbReference>
<name>A0A9N9MHV5_9CUCU</name>
<evidence type="ECO:0000259" key="6">
    <source>
        <dbReference type="Pfam" id="PF03177"/>
    </source>
</evidence>
<dbReference type="Proteomes" id="UP001152799">
    <property type="component" value="Chromosome 2"/>
</dbReference>
<dbReference type="GO" id="GO:0000972">
    <property type="term" value="P:transcription-dependent tethering of RNA polymerase II gene DNA at nuclear periphery"/>
    <property type="evidence" value="ECO:0007669"/>
    <property type="project" value="TreeGrafter"/>
</dbReference>
<evidence type="ECO:0000313" key="9">
    <source>
        <dbReference type="Proteomes" id="UP001152799"/>
    </source>
</evidence>
<dbReference type="Gene3D" id="1.20.58.1780">
    <property type="match status" value="1"/>
</dbReference>
<dbReference type="Gene3D" id="1.20.120.1880">
    <property type="entry name" value="Nucleoporin, helical C-terminal domain"/>
    <property type="match status" value="1"/>
</dbReference>
<feature type="domain" description="Nucleoporin Nup133/Nup155-like C-terminal" evidence="6">
    <location>
        <begin position="671"/>
        <end position="1343"/>
    </location>
</feature>
<dbReference type="PANTHER" id="PTHR10350">
    <property type="entry name" value="NUCLEAR PORE COMPLEX PROTEIN NUP155"/>
    <property type="match status" value="1"/>
</dbReference>
<keyword evidence="3" id="KW-0813">Transport</keyword>
<keyword evidence="9" id="KW-1185">Reference proteome</keyword>
<feature type="region of interest" description="Disordered" evidence="5">
    <location>
        <begin position="1"/>
        <end position="21"/>
    </location>
</feature>
<dbReference type="GO" id="GO:0006606">
    <property type="term" value="P:protein import into nucleus"/>
    <property type="evidence" value="ECO:0007669"/>
    <property type="project" value="TreeGrafter"/>
</dbReference>
<dbReference type="GO" id="GO:0017056">
    <property type="term" value="F:structural constituent of nuclear pore"/>
    <property type="evidence" value="ECO:0007669"/>
    <property type="project" value="InterPro"/>
</dbReference>
<dbReference type="Pfam" id="PF08801">
    <property type="entry name" value="Nucleoporin_N"/>
    <property type="match status" value="1"/>
</dbReference>